<organism evidence="2 3">
    <name type="scientific">Phytophthora cactorum</name>
    <dbReference type="NCBI Taxonomy" id="29920"/>
    <lineage>
        <taxon>Eukaryota</taxon>
        <taxon>Sar</taxon>
        <taxon>Stramenopiles</taxon>
        <taxon>Oomycota</taxon>
        <taxon>Peronosporomycetes</taxon>
        <taxon>Peronosporales</taxon>
        <taxon>Peronosporaceae</taxon>
        <taxon>Phytophthora</taxon>
    </lineage>
</organism>
<sequence>MLSLWSHRALKRGGGERYTARRASCPYRRSHTSYGRSSSERNQARAVRSDKHARERAKDRQLFLNPSSPHPIFYRIIIQVIRPVQIISHCMQTSSDVCKYKV</sequence>
<accession>A0A8T1TLT0</accession>
<name>A0A8T1TLT0_9STRA</name>
<dbReference type="EMBL" id="JAENGZ010002315">
    <property type="protein sequence ID" value="KAG6944125.1"/>
    <property type="molecule type" value="Genomic_DNA"/>
</dbReference>
<protein>
    <submittedName>
        <fullName evidence="2">Uncharacterized protein</fullName>
    </submittedName>
</protein>
<proteinExistence type="predicted"/>
<comment type="caution">
    <text evidence="2">The sequence shown here is derived from an EMBL/GenBank/DDBJ whole genome shotgun (WGS) entry which is preliminary data.</text>
</comment>
<evidence type="ECO:0000313" key="3">
    <source>
        <dbReference type="Proteomes" id="UP000688947"/>
    </source>
</evidence>
<gene>
    <name evidence="2" type="ORF">JG687_00018026</name>
</gene>
<evidence type="ECO:0000313" key="2">
    <source>
        <dbReference type="EMBL" id="KAG6944125.1"/>
    </source>
</evidence>
<reference evidence="2" key="1">
    <citation type="submission" date="2021-01" db="EMBL/GenBank/DDBJ databases">
        <title>Phytophthora aleatoria, a newly-described species from Pinus radiata is distinct from Phytophthora cactorum isolates based on comparative genomics.</title>
        <authorList>
            <person name="Mcdougal R."/>
            <person name="Panda P."/>
            <person name="Williams N."/>
            <person name="Studholme D.J."/>
        </authorList>
    </citation>
    <scope>NUCLEOTIDE SEQUENCE</scope>
    <source>
        <strain evidence="2">NZFS 3830</strain>
    </source>
</reference>
<dbReference type="Proteomes" id="UP000688947">
    <property type="component" value="Unassembled WGS sequence"/>
</dbReference>
<feature type="compositionally biased region" description="Basic and acidic residues" evidence="1">
    <location>
        <begin position="38"/>
        <end position="60"/>
    </location>
</feature>
<feature type="region of interest" description="Disordered" evidence="1">
    <location>
        <begin position="1"/>
        <end position="60"/>
    </location>
</feature>
<evidence type="ECO:0000256" key="1">
    <source>
        <dbReference type="SAM" id="MobiDB-lite"/>
    </source>
</evidence>
<dbReference type="AlphaFoldDB" id="A0A8T1TLT0"/>